<evidence type="ECO:0000259" key="2">
    <source>
        <dbReference type="Pfam" id="PF17408"/>
    </source>
</evidence>
<feature type="non-terminal residue" evidence="3">
    <location>
        <position position="318"/>
    </location>
</feature>
<keyword evidence="4" id="KW-1185">Reference proteome</keyword>
<dbReference type="GO" id="GO:0005759">
    <property type="term" value="C:mitochondrial matrix"/>
    <property type="evidence" value="ECO:0007669"/>
    <property type="project" value="TreeGrafter"/>
</dbReference>
<dbReference type="InterPro" id="IPR038917">
    <property type="entry name" value="Malonyl_CoA_deC"/>
</dbReference>
<dbReference type="InterPro" id="IPR007956">
    <property type="entry name" value="Malonyl_CoA_deC_C"/>
</dbReference>
<evidence type="ECO:0008006" key="5">
    <source>
        <dbReference type="Google" id="ProtNLM"/>
    </source>
</evidence>
<accession>S8BZ90</accession>
<organism evidence="3 4">
    <name type="scientific">Genlisea aurea</name>
    <dbReference type="NCBI Taxonomy" id="192259"/>
    <lineage>
        <taxon>Eukaryota</taxon>
        <taxon>Viridiplantae</taxon>
        <taxon>Streptophyta</taxon>
        <taxon>Embryophyta</taxon>
        <taxon>Tracheophyta</taxon>
        <taxon>Spermatophyta</taxon>
        <taxon>Magnoliopsida</taxon>
        <taxon>eudicotyledons</taxon>
        <taxon>Gunneridae</taxon>
        <taxon>Pentapetalae</taxon>
        <taxon>asterids</taxon>
        <taxon>lamiids</taxon>
        <taxon>Lamiales</taxon>
        <taxon>Lentibulariaceae</taxon>
        <taxon>Genlisea</taxon>
    </lineage>
</organism>
<dbReference type="InterPro" id="IPR042303">
    <property type="entry name" value="Malonyl_CoA_deC_C_sf"/>
</dbReference>
<gene>
    <name evidence="3" type="ORF">M569_15056</name>
</gene>
<comment type="caution">
    <text evidence="3">The sequence shown here is derived from an EMBL/GenBank/DDBJ whole genome shotgun (WGS) entry which is preliminary data.</text>
</comment>
<dbReference type="GO" id="GO:0006085">
    <property type="term" value="P:acetyl-CoA biosynthetic process"/>
    <property type="evidence" value="ECO:0007669"/>
    <property type="project" value="TreeGrafter"/>
</dbReference>
<proteinExistence type="predicted"/>
<dbReference type="GO" id="GO:0050080">
    <property type="term" value="F:malonyl-CoA decarboxylase activity"/>
    <property type="evidence" value="ECO:0007669"/>
    <property type="project" value="InterPro"/>
</dbReference>
<dbReference type="Pfam" id="PF05292">
    <property type="entry name" value="MCD"/>
    <property type="match status" value="1"/>
</dbReference>
<evidence type="ECO:0000313" key="4">
    <source>
        <dbReference type="Proteomes" id="UP000015453"/>
    </source>
</evidence>
<evidence type="ECO:0000313" key="3">
    <source>
        <dbReference type="EMBL" id="EPS59749.1"/>
    </source>
</evidence>
<dbReference type="GO" id="GO:2001294">
    <property type="term" value="P:malonyl-CoA catabolic process"/>
    <property type="evidence" value="ECO:0007669"/>
    <property type="project" value="TreeGrafter"/>
</dbReference>
<evidence type="ECO:0000259" key="1">
    <source>
        <dbReference type="Pfam" id="PF05292"/>
    </source>
</evidence>
<dbReference type="GO" id="GO:0006633">
    <property type="term" value="P:fatty acid biosynthetic process"/>
    <property type="evidence" value="ECO:0007669"/>
    <property type="project" value="InterPro"/>
</dbReference>
<dbReference type="Pfam" id="PF17408">
    <property type="entry name" value="MCD_N"/>
    <property type="match status" value="1"/>
</dbReference>
<dbReference type="PANTHER" id="PTHR28641:SF1">
    <property type="entry name" value="MALONYL-COA DECARBOXYLASE, MITOCHONDRIAL"/>
    <property type="match status" value="1"/>
</dbReference>
<dbReference type="Gene3D" id="1.20.140.90">
    <property type="entry name" value="Malonyl-CoA decarboxylase, oligemerization domain"/>
    <property type="match status" value="1"/>
</dbReference>
<protein>
    <recommendedName>
        <fullName evidence="5">Malonyl-CoA decarboxylase C-terminal domain-containing protein</fullName>
    </recommendedName>
</protein>
<dbReference type="AlphaFoldDB" id="S8BZ90"/>
<dbReference type="GO" id="GO:0005782">
    <property type="term" value="C:peroxisomal matrix"/>
    <property type="evidence" value="ECO:0007669"/>
    <property type="project" value="TreeGrafter"/>
</dbReference>
<dbReference type="InterPro" id="IPR038351">
    <property type="entry name" value="MCD_N_sf"/>
</dbReference>
<dbReference type="InterPro" id="IPR035372">
    <property type="entry name" value="MCD_N"/>
</dbReference>
<feature type="domain" description="Malonyl-CoA decarboxylase C-terminal" evidence="1">
    <location>
        <begin position="72"/>
        <end position="318"/>
    </location>
</feature>
<dbReference type="PANTHER" id="PTHR28641">
    <property type="match status" value="1"/>
</dbReference>
<feature type="domain" description="Malonyl-CoA decarboxylase N-terminal" evidence="2">
    <location>
        <begin position="6"/>
        <end position="63"/>
    </location>
</feature>
<dbReference type="EMBL" id="AUSU01008109">
    <property type="protein sequence ID" value="EPS59749.1"/>
    <property type="molecule type" value="Genomic_DNA"/>
</dbReference>
<feature type="non-terminal residue" evidence="3">
    <location>
        <position position="1"/>
    </location>
</feature>
<dbReference type="Gene3D" id="3.40.630.150">
    <property type="entry name" value="Malonyl-CoA decarboxylase, catalytic domain"/>
    <property type="match status" value="1"/>
</dbReference>
<sequence length="318" mass="35512">ATFYSTEKRLRQLLKPMYENFIERLNDQPGGLEFLTVMRRDLLDALKVEDNPSLEALDSFLKEKILASLSPGNLQFRRITWDDPASLLEKIVSFEAVHPISKISDLKRRLGLGRRCFGYFHPSIPGEPLVFVEVALMENVAQTIEEVLSDDSPIPETEAKCAVFYSISSPHRGLSGINLGKLLIKQAIDAVNKGMPNISTFATLSPIPEFMPWLLRKLESAEIPDPFSSGEHLLKQEEEEAILVGAAQFGASGSGKQVLLDLLKAEEGHHKWTESLELSNALKAPLMRLCASYLLKNRKMQKASDPVENFHLQNGAVM</sequence>
<dbReference type="OrthoDB" id="426718at2759"/>
<name>S8BZ90_9LAMI</name>
<reference evidence="3 4" key="1">
    <citation type="journal article" date="2013" name="BMC Genomics">
        <title>The miniature genome of a carnivorous plant Genlisea aurea contains a low number of genes and short non-coding sequences.</title>
        <authorList>
            <person name="Leushkin E.V."/>
            <person name="Sutormin R.A."/>
            <person name="Nabieva E.R."/>
            <person name="Penin A.A."/>
            <person name="Kondrashov A.S."/>
            <person name="Logacheva M.D."/>
        </authorList>
    </citation>
    <scope>NUCLEOTIDE SEQUENCE [LARGE SCALE GENOMIC DNA]</scope>
</reference>
<dbReference type="Proteomes" id="UP000015453">
    <property type="component" value="Unassembled WGS sequence"/>
</dbReference>